<dbReference type="InterPro" id="IPR035907">
    <property type="entry name" value="Hppk_sf"/>
</dbReference>
<dbReference type="GO" id="GO:0046656">
    <property type="term" value="P:folic acid biosynthetic process"/>
    <property type="evidence" value="ECO:0007669"/>
    <property type="project" value="UniProtKB-KW"/>
</dbReference>
<evidence type="ECO:0000256" key="10">
    <source>
        <dbReference type="ARBA" id="ARBA00029409"/>
    </source>
</evidence>
<comment type="pathway">
    <text evidence="1">Cofactor biosynthesis; tetrahydrofolate biosynthesis; 2-amino-4-hydroxy-6-hydroxymethyl-7,8-dihydropteridine diphosphate from 7,8-dihydroneopterin triphosphate: step 4/4.</text>
</comment>
<keyword evidence="7 14" id="KW-0418">Kinase</keyword>
<evidence type="ECO:0000256" key="3">
    <source>
        <dbReference type="ARBA" id="ARBA00013253"/>
    </source>
</evidence>
<keyword evidence="8" id="KW-0067">ATP-binding</keyword>
<dbReference type="UniPathway" id="UPA00077">
    <property type="reaction ID" value="UER00155"/>
</dbReference>
<keyword evidence="5" id="KW-0808">Transferase</keyword>
<dbReference type="GO" id="GO:0005524">
    <property type="term" value="F:ATP binding"/>
    <property type="evidence" value="ECO:0007669"/>
    <property type="project" value="UniProtKB-KW"/>
</dbReference>
<dbReference type="GO" id="GO:0003848">
    <property type="term" value="F:2-amino-4-hydroxy-6-hydroxymethyldihydropteridine diphosphokinase activity"/>
    <property type="evidence" value="ECO:0007669"/>
    <property type="project" value="UniProtKB-EC"/>
</dbReference>
<dbReference type="CDD" id="cd00483">
    <property type="entry name" value="HPPK"/>
    <property type="match status" value="1"/>
</dbReference>
<comment type="function">
    <text evidence="10">Catalyzes the transfer of pyrophosphate from adenosine triphosphate (ATP) to 6-hydroxymethyl-7,8-dihydropterin, an enzymatic step in folate biosynthesis pathway.</text>
</comment>
<evidence type="ECO:0000256" key="11">
    <source>
        <dbReference type="ARBA" id="ARBA00029766"/>
    </source>
</evidence>
<evidence type="ECO:0000256" key="7">
    <source>
        <dbReference type="ARBA" id="ARBA00022777"/>
    </source>
</evidence>
<dbReference type="PROSITE" id="PS00794">
    <property type="entry name" value="HPPK"/>
    <property type="match status" value="1"/>
</dbReference>
<dbReference type="Proteomes" id="UP000316083">
    <property type="component" value="Unassembled WGS sequence"/>
</dbReference>
<dbReference type="GO" id="GO:0046654">
    <property type="term" value="P:tetrahydrofolate biosynthetic process"/>
    <property type="evidence" value="ECO:0007669"/>
    <property type="project" value="UniProtKB-UniPathway"/>
</dbReference>
<evidence type="ECO:0000313" key="14">
    <source>
        <dbReference type="EMBL" id="TWA74215.1"/>
    </source>
</evidence>
<dbReference type="PANTHER" id="PTHR43071:SF1">
    <property type="entry name" value="2-AMINO-4-HYDROXY-6-HYDROXYMETHYLDIHYDROPTERIDINE PYROPHOSPHOKINASE"/>
    <property type="match status" value="1"/>
</dbReference>
<sequence length="182" mass="19551">MSDIGMVSTSDGSAMTTVYLALGSNLGDRAANLAAAQQRLAPQVRITLASPVYETAPMYVTDQPAFLNMVLCAQTALGPWELLSHVKDVEAEMGRDLKGGPRFGPRPIDIDILFYGELVMYAPELEIPHPRLVERAFVLAPLADIAGDLQHPAIARSVDDMLAAVPGRDTVVRIGAERPVTV</sequence>
<dbReference type="NCBIfam" id="TIGR01498">
    <property type="entry name" value="folK"/>
    <property type="match status" value="1"/>
</dbReference>
<evidence type="ECO:0000256" key="5">
    <source>
        <dbReference type="ARBA" id="ARBA00022679"/>
    </source>
</evidence>
<evidence type="ECO:0000256" key="4">
    <source>
        <dbReference type="ARBA" id="ARBA00016218"/>
    </source>
</evidence>
<proteinExistence type="inferred from homology"/>
<comment type="similarity">
    <text evidence="2">Belongs to the HPPK family.</text>
</comment>
<dbReference type="GO" id="GO:0016301">
    <property type="term" value="F:kinase activity"/>
    <property type="evidence" value="ECO:0007669"/>
    <property type="project" value="UniProtKB-KW"/>
</dbReference>
<evidence type="ECO:0000256" key="12">
    <source>
        <dbReference type="ARBA" id="ARBA00033413"/>
    </source>
</evidence>
<accession>A0A560BNM4</accession>
<dbReference type="AlphaFoldDB" id="A0A560BNM4"/>
<feature type="domain" description="7,8-dihydro-6-hydroxymethylpterin-pyrophosphokinase" evidence="13">
    <location>
        <begin position="102"/>
        <end position="113"/>
    </location>
</feature>
<evidence type="ECO:0000313" key="15">
    <source>
        <dbReference type="Proteomes" id="UP000316083"/>
    </source>
</evidence>
<keyword evidence="6" id="KW-0547">Nucleotide-binding</keyword>
<evidence type="ECO:0000259" key="13">
    <source>
        <dbReference type="PROSITE" id="PS00794"/>
    </source>
</evidence>
<dbReference type="Pfam" id="PF01288">
    <property type="entry name" value="HPPK"/>
    <property type="match status" value="1"/>
</dbReference>
<dbReference type="SUPFAM" id="SSF55083">
    <property type="entry name" value="6-hydroxymethyl-7,8-dihydropterin pyrophosphokinase, HPPK"/>
    <property type="match status" value="1"/>
</dbReference>
<reference evidence="14 15" key="1">
    <citation type="submission" date="2019-06" db="EMBL/GenBank/DDBJ databases">
        <title>Genomic Encyclopedia of Type Strains, Phase IV (KMG-V): Genome sequencing to study the core and pangenomes of soil and plant-associated prokaryotes.</title>
        <authorList>
            <person name="Whitman W."/>
        </authorList>
    </citation>
    <scope>NUCLEOTIDE SEQUENCE [LARGE SCALE GENOMIC DNA]</scope>
    <source>
        <strain evidence="14 15">BR 11796</strain>
    </source>
</reference>
<protein>
    <recommendedName>
        <fullName evidence="4">2-amino-4-hydroxy-6-hydroxymethyldihydropteridine pyrophosphokinase</fullName>
        <ecNumber evidence="3">2.7.6.3</ecNumber>
    </recommendedName>
    <alternativeName>
        <fullName evidence="11">6-hydroxymethyl-7,8-dihydropterin pyrophosphokinase</fullName>
    </alternativeName>
    <alternativeName>
        <fullName evidence="12">7,8-dihydro-6-hydroxymethylpterin-pyrophosphokinase</fullName>
    </alternativeName>
</protein>
<evidence type="ECO:0000256" key="2">
    <source>
        <dbReference type="ARBA" id="ARBA00005810"/>
    </source>
</evidence>
<keyword evidence="9" id="KW-0289">Folate biosynthesis</keyword>
<dbReference type="EMBL" id="VITF01000001">
    <property type="protein sequence ID" value="TWA74215.1"/>
    <property type="molecule type" value="Genomic_DNA"/>
</dbReference>
<comment type="caution">
    <text evidence="14">The sequence shown here is derived from an EMBL/GenBank/DDBJ whole genome shotgun (WGS) entry which is preliminary data.</text>
</comment>
<gene>
    <name evidence="14" type="ORF">FBZ82_101230</name>
</gene>
<name>A0A560BNM4_AZOBR</name>
<evidence type="ECO:0000256" key="8">
    <source>
        <dbReference type="ARBA" id="ARBA00022840"/>
    </source>
</evidence>
<evidence type="ECO:0000256" key="6">
    <source>
        <dbReference type="ARBA" id="ARBA00022741"/>
    </source>
</evidence>
<evidence type="ECO:0000256" key="9">
    <source>
        <dbReference type="ARBA" id="ARBA00022909"/>
    </source>
</evidence>
<evidence type="ECO:0000256" key="1">
    <source>
        <dbReference type="ARBA" id="ARBA00005051"/>
    </source>
</evidence>
<dbReference type="PANTHER" id="PTHR43071">
    <property type="entry name" value="2-AMINO-4-HYDROXY-6-HYDROXYMETHYLDIHYDROPTERIDINE PYROPHOSPHOKINASE"/>
    <property type="match status" value="1"/>
</dbReference>
<organism evidence="14 15">
    <name type="scientific">Azospirillum brasilense</name>
    <dbReference type="NCBI Taxonomy" id="192"/>
    <lineage>
        <taxon>Bacteria</taxon>
        <taxon>Pseudomonadati</taxon>
        <taxon>Pseudomonadota</taxon>
        <taxon>Alphaproteobacteria</taxon>
        <taxon>Rhodospirillales</taxon>
        <taxon>Azospirillaceae</taxon>
        <taxon>Azospirillum</taxon>
    </lineage>
</organism>
<dbReference type="Gene3D" id="3.30.70.560">
    <property type="entry name" value="7,8-Dihydro-6-hydroxymethylpterin-pyrophosphokinase HPPK"/>
    <property type="match status" value="1"/>
</dbReference>
<dbReference type="EC" id="2.7.6.3" evidence="3"/>
<dbReference type="InterPro" id="IPR000550">
    <property type="entry name" value="Hppk"/>
</dbReference>